<feature type="DNA-binding region" description="H-T-H motif" evidence="4">
    <location>
        <begin position="27"/>
        <end position="46"/>
    </location>
</feature>
<keyword evidence="2 4" id="KW-0238">DNA-binding</keyword>
<dbReference type="PANTHER" id="PTHR30055:SF234">
    <property type="entry name" value="HTH-TYPE TRANSCRIPTIONAL REGULATOR BETI"/>
    <property type="match status" value="1"/>
</dbReference>
<gene>
    <name evidence="6" type="ORF">GCM10009749_34470</name>
</gene>
<protein>
    <submittedName>
        <fullName evidence="6">TetR/AcrR family transcriptional regulator</fullName>
    </submittedName>
</protein>
<evidence type="ECO:0000256" key="3">
    <source>
        <dbReference type="ARBA" id="ARBA00023163"/>
    </source>
</evidence>
<accession>A0ABN2MD72</accession>
<name>A0ABN2MD72_9MICO</name>
<dbReference type="InterPro" id="IPR009057">
    <property type="entry name" value="Homeodomain-like_sf"/>
</dbReference>
<sequence>MAQPSNRAKLLQATLRCFDTLPVDKITVRAIAAEAGANPASIIYHFGSRDALLSAAAVEGLDRWLSELAVGLESVSGDDPGGRLIRVAAMAAATRTARAPLARAYLTAVAMSLHDERVRVTLADGFRRARPVLAAVLGLGDDAGGGDAAGLLLAMFHGMLVQTLLDDDLAIDGVRLESGLARVHATLTGSS</sequence>
<reference evidence="6 7" key="1">
    <citation type="journal article" date="2019" name="Int. J. Syst. Evol. Microbiol.">
        <title>The Global Catalogue of Microorganisms (GCM) 10K type strain sequencing project: providing services to taxonomists for standard genome sequencing and annotation.</title>
        <authorList>
            <consortium name="The Broad Institute Genomics Platform"/>
            <consortium name="The Broad Institute Genome Sequencing Center for Infectious Disease"/>
            <person name="Wu L."/>
            <person name="Ma J."/>
        </authorList>
    </citation>
    <scope>NUCLEOTIDE SEQUENCE [LARGE SCALE GENOMIC DNA]</scope>
    <source>
        <strain evidence="6 7">JCM 14322</strain>
    </source>
</reference>
<evidence type="ECO:0000313" key="7">
    <source>
        <dbReference type="Proteomes" id="UP001500002"/>
    </source>
</evidence>
<evidence type="ECO:0000256" key="2">
    <source>
        <dbReference type="ARBA" id="ARBA00023125"/>
    </source>
</evidence>
<dbReference type="PROSITE" id="PS50977">
    <property type="entry name" value="HTH_TETR_2"/>
    <property type="match status" value="1"/>
</dbReference>
<dbReference type="SUPFAM" id="SSF48498">
    <property type="entry name" value="Tetracyclin repressor-like, C-terminal domain"/>
    <property type="match status" value="1"/>
</dbReference>
<evidence type="ECO:0000259" key="5">
    <source>
        <dbReference type="PROSITE" id="PS50977"/>
    </source>
</evidence>
<dbReference type="Proteomes" id="UP001500002">
    <property type="component" value="Unassembled WGS sequence"/>
</dbReference>
<dbReference type="SUPFAM" id="SSF46689">
    <property type="entry name" value="Homeodomain-like"/>
    <property type="match status" value="1"/>
</dbReference>
<dbReference type="PANTHER" id="PTHR30055">
    <property type="entry name" value="HTH-TYPE TRANSCRIPTIONAL REGULATOR RUTR"/>
    <property type="match status" value="1"/>
</dbReference>
<dbReference type="RefSeq" id="WP_344297871.1">
    <property type="nucleotide sequence ID" value="NZ_BAAANJ010000021.1"/>
</dbReference>
<keyword evidence="7" id="KW-1185">Reference proteome</keyword>
<dbReference type="InterPro" id="IPR050109">
    <property type="entry name" value="HTH-type_TetR-like_transc_reg"/>
</dbReference>
<proteinExistence type="predicted"/>
<evidence type="ECO:0000313" key="6">
    <source>
        <dbReference type="EMBL" id="GAA1820818.1"/>
    </source>
</evidence>
<comment type="caution">
    <text evidence="6">The sequence shown here is derived from an EMBL/GenBank/DDBJ whole genome shotgun (WGS) entry which is preliminary data.</text>
</comment>
<dbReference type="InterPro" id="IPR036271">
    <property type="entry name" value="Tet_transcr_reg_TetR-rel_C_sf"/>
</dbReference>
<feature type="domain" description="HTH tetR-type" evidence="5">
    <location>
        <begin position="4"/>
        <end position="64"/>
    </location>
</feature>
<keyword evidence="3" id="KW-0804">Transcription</keyword>
<keyword evidence="1" id="KW-0805">Transcription regulation</keyword>
<dbReference type="Gene3D" id="1.10.357.10">
    <property type="entry name" value="Tetracycline Repressor, domain 2"/>
    <property type="match status" value="1"/>
</dbReference>
<organism evidence="6 7">
    <name type="scientific">Agromyces neolithicus</name>
    <dbReference type="NCBI Taxonomy" id="269420"/>
    <lineage>
        <taxon>Bacteria</taxon>
        <taxon>Bacillati</taxon>
        <taxon>Actinomycetota</taxon>
        <taxon>Actinomycetes</taxon>
        <taxon>Micrococcales</taxon>
        <taxon>Microbacteriaceae</taxon>
        <taxon>Agromyces</taxon>
    </lineage>
</organism>
<dbReference type="EMBL" id="BAAANJ010000021">
    <property type="protein sequence ID" value="GAA1820818.1"/>
    <property type="molecule type" value="Genomic_DNA"/>
</dbReference>
<dbReference type="InterPro" id="IPR001647">
    <property type="entry name" value="HTH_TetR"/>
</dbReference>
<evidence type="ECO:0000256" key="1">
    <source>
        <dbReference type="ARBA" id="ARBA00023015"/>
    </source>
</evidence>
<evidence type="ECO:0000256" key="4">
    <source>
        <dbReference type="PROSITE-ProRule" id="PRU00335"/>
    </source>
</evidence>
<dbReference type="Pfam" id="PF00440">
    <property type="entry name" value="TetR_N"/>
    <property type="match status" value="1"/>
</dbReference>